<evidence type="ECO:0008006" key="3">
    <source>
        <dbReference type="Google" id="ProtNLM"/>
    </source>
</evidence>
<protein>
    <recommendedName>
        <fullName evidence="3">Lipoprotein</fullName>
    </recommendedName>
</protein>
<gene>
    <name evidence="1" type="ORF">LJ725_08040</name>
</gene>
<evidence type="ECO:0000313" key="1">
    <source>
        <dbReference type="EMBL" id="MCC8428910.1"/>
    </source>
</evidence>
<sequence length="84" mass="9394">MKLGVIAATMVVLGMLGGCQSITYEKAGVAPQQVEADTKACQEYQLRRWIAMGGNYVENMDRDEFEKPCMEARGYRQVMVPSRS</sequence>
<reference evidence="1 2" key="1">
    <citation type="submission" date="2021-11" db="EMBL/GenBank/DDBJ databases">
        <authorList>
            <person name="Lee D.-H."/>
            <person name="Kim S.-B."/>
        </authorList>
    </citation>
    <scope>NUCLEOTIDE SEQUENCE [LARGE SCALE GENOMIC DNA]</scope>
    <source>
        <strain evidence="1 2">KCTC 52223</strain>
    </source>
</reference>
<dbReference type="PROSITE" id="PS51257">
    <property type="entry name" value="PROKAR_LIPOPROTEIN"/>
    <property type="match status" value="1"/>
</dbReference>
<evidence type="ECO:0000313" key="2">
    <source>
        <dbReference type="Proteomes" id="UP001198862"/>
    </source>
</evidence>
<keyword evidence="2" id="KW-1185">Reference proteome</keyword>
<name>A0ABS8KS79_9HYPH</name>
<organism evidence="1 2">
    <name type="scientific">Reyranella aquatilis</name>
    <dbReference type="NCBI Taxonomy" id="2035356"/>
    <lineage>
        <taxon>Bacteria</taxon>
        <taxon>Pseudomonadati</taxon>
        <taxon>Pseudomonadota</taxon>
        <taxon>Alphaproteobacteria</taxon>
        <taxon>Hyphomicrobiales</taxon>
        <taxon>Reyranellaceae</taxon>
        <taxon>Reyranella</taxon>
    </lineage>
</organism>
<dbReference type="EMBL" id="JAJISD010000002">
    <property type="protein sequence ID" value="MCC8428910.1"/>
    <property type="molecule type" value="Genomic_DNA"/>
</dbReference>
<comment type="caution">
    <text evidence="1">The sequence shown here is derived from an EMBL/GenBank/DDBJ whole genome shotgun (WGS) entry which is preliminary data.</text>
</comment>
<dbReference type="RefSeq" id="WP_230550114.1">
    <property type="nucleotide sequence ID" value="NZ_JAJISD010000002.1"/>
</dbReference>
<accession>A0ABS8KS79</accession>
<dbReference type="Proteomes" id="UP001198862">
    <property type="component" value="Unassembled WGS sequence"/>
</dbReference>
<proteinExistence type="predicted"/>